<feature type="chain" id="PRO_5020242533" evidence="2">
    <location>
        <begin position="21"/>
        <end position="457"/>
    </location>
</feature>
<dbReference type="InterPro" id="IPR025060">
    <property type="entry name" value="DUF3999"/>
</dbReference>
<dbReference type="Proteomes" id="UP000292302">
    <property type="component" value="Unassembled WGS sequence"/>
</dbReference>
<feature type="transmembrane region" description="Helical" evidence="1">
    <location>
        <begin position="429"/>
        <end position="450"/>
    </location>
</feature>
<sequence length="457" mass="49834">MSLRMGTGLLILGMALVVQAAEVQEKPGDYVVNVPLTVSGEGPWYRMQLPMEAHLAARHADFRDLRVFNAEGERLAYSLIPGAARFAESQQSVDLRLFPLRGPAGRRETLPTLRVQRGDDGSIIELNATAGPSTATDVLRGWLLDASATDFPLQRLYLQWSAESEGFQRFSIEASDDLDNWRPLGEGQIAQLSFNGERIDKSEVEWPPTRARYLRLLWLAPEQAVNLSAATVSGTRSTAQPAELVWSQRLNGQVGEEGVTWSLPLALPLERLRIEVEQANSLAPVLLQGRRDSGVPWAPLARSVLYRLPVDGHEVVQDQIELPQSPVSQLRLQVDNRGGGLGQGEPRLSVALRATELLFLARGNPPYRLALGRADAQAGSLPITTLVPGFTPQRLESMGQAAIDGSIPEVEVVPATVGPKAGGIDWKRVGLWGVLLIGVGVLVLMALSLLRASRERF</sequence>
<keyword evidence="2" id="KW-0732">Signal</keyword>
<proteinExistence type="predicted"/>
<dbReference type="OrthoDB" id="5405606at2"/>
<keyword evidence="1" id="KW-1133">Transmembrane helix</keyword>
<dbReference type="AlphaFoldDB" id="A0A4Q9QP90"/>
<evidence type="ECO:0000256" key="1">
    <source>
        <dbReference type="SAM" id="Phobius"/>
    </source>
</evidence>
<gene>
    <name evidence="3" type="ORF">DNK06_08590</name>
</gene>
<dbReference type="RefSeq" id="WP_131179617.1">
    <property type="nucleotide sequence ID" value="NZ_QJUI01000006.1"/>
</dbReference>
<name>A0A4Q9QP90_9GAMM</name>
<accession>A0A4Q9QP90</accession>
<reference evidence="3 4" key="1">
    <citation type="submission" date="2018-06" db="EMBL/GenBank/DDBJ databases">
        <title>Three novel Pseudomonas species isolated from symptomatic oak.</title>
        <authorList>
            <person name="Bueno-Gonzalez V."/>
            <person name="Brady C."/>
        </authorList>
    </citation>
    <scope>NUCLEOTIDE SEQUENCE [LARGE SCALE GENOMIC DNA]</scope>
    <source>
        <strain evidence="3 4">P9A</strain>
    </source>
</reference>
<dbReference type="Pfam" id="PF13163">
    <property type="entry name" value="DUF3999"/>
    <property type="match status" value="1"/>
</dbReference>
<keyword evidence="1" id="KW-0812">Transmembrane</keyword>
<keyword evidence="4" id="KW-1185">Reference proteome</keyword>
<evidence type="ECO:0000256" key="2">
    <source>
        <dbReference type="SAM" id="SignalP"/>
    </source>
</evidence>
<feature type="signal peptide" evidence="2">
    <location>
        <begin position="1"/>
        <end position="20"/>
    </location>
</feature>
<keyword evidence="1" id="KW-0472">Membrane</keyword>
<evidence type="ECO:0000313" key="4">
    <source>
        <dbReference type="Proteomes" id="UP000292302"/>
    </source>
</evidence>
<organism evidence="3 4">
    <name type="scientific">Phytopseudomonas daroniae</name>
    <dbReference type="NCBI Taxonomy" id="2487519"/>
    <lineage>
        <taxon>Bacteria</taxon>
        <taxon>Pseudomonadati</taxon>
        <taxon>Pseudomonadota</taxon>
        <taxon>Gammaproteobacteria</taxon>
        <taxon>Pseudomonadales</taxon>
        <taxon>Pseudomonadaceae</taxon>
        <taxon>Phytopseudomonas</taxon>
    </lineage>
</organism>
<dbReference type="EMBL" id="QJUI01000006">
    <property type="protein sequence ID" value="TBU81160.1"/>
    <property type="molecule type" value="Genomic_DNA"/>
</dbReference>
<evidence type="ECO:0000313" key="3">
    <source>
        <dbReference type="EMBL" id="TBU81160.1"/>
    </source>
</evidence>
<dbReference type="Gene3D" id="2.60.120.260">
    <property type="entry name" value="Galactose-binding domain-like"/>
    <property type="match status" value="1"/>
</dbReference>
<comment type="caution">
    <text evidence="3">The sequence shown here is derived from an EMBL/GenBank/DDBJ whole genome shotgun (WGS) entry which is preliminary data.</text>
</comment>
<protein>
    <submittedName>
        <fullName evidence="3">DUF3999 domain-containing protein</fullName>
    </submittedName>
</protein>